<proteinExistence type="predicted"/>
<dbReference type="Proteomes" id="UP000247634">
    <property type="component" value="Chromosome"/>
</dbReference>
<name>A0A2U9PC80_STRAS</name>
<dbReference type="OrthoDB" id="4228151at2"/>
<evidence type="ECO:0000313" key="1">
    <source>
        <dbReference type="EMBL" id="AWT47356.1"/>
    </source>
</evidence>
<organism evidence="1 2">
    <name type="scientific">Streptomyces actuosus</name>
    <dbReference type="NCBI Taxonomy" id="1885"/>
    <lineage>
        <taxon>Bacteria</taxon>
        <taxon>Bacillati</taxon>
        <taxon>Actinomycetota</taxon>
        <taxon>Actinomycetes</taxon>
        <taxon>Kitasatosporales</taxon>
        <taxon>Streptomycetaceae</taxon>
        <taxon>Streptomyces</taxon>
    </lineage>
</organism>
<gene>
    <name evidence="1" type="ORF">DMT42_00265</name>
</gene>
<reference evidence="1 2" key="1">
    <citation type="submission" date="2018-06" db="EMBL/GenBank/DDBJ databases">
        <title>The complete genome sequence of a nosiheptide producer Streptomyces actuosus ATCC 25421: deducing the ability of producing a new class III lantibiotics.</title>
        <authorList>
            <person name="Liu W."/>
            <person name="Sun F."/>
            <person name="Hu Y."/>
        </authorList>
    </citation>
    <scope>NUCLEOTIDE SEQUENCE [LARGE SCALE GENOMIC DNA]</scope>
    <source>
        <strain evidence="1 2">ATCC 25421</strain>
    </source>
</reference>
<dbReference type="KEGG" id="sact:DMT42_00265"/>
<evidence type="ECO:0000313" key="2">
    <source>
        <dbReference type="Proteomes" id="UP000247634"/>
    </source>
</evidence>
<accession>A0A2U9PC80</accession>
<protein>
    <submittedName>
        <fullName evidence="1">Uncharacterized protein</fullName>
    </submittedName>
</protein>
<dbReference type="AlphaFoldDB" id="A0A2U9PC80"/>
<sequence>MRGVVVVGSYTYVPAPRHSAAAANGTLTKGGLSVPLRVTEPLFREFLEGLSRLEADLSRRWVATQTNSAISGAE</sequence>
<keyword evidence="2" id="KW-1185">Reference proteome</keyword>
<dbReference type="EMBL" id="CP029788">
    <property type="protein sequence ID" value="AWT47356.1"/>
    <property type="molecule type" value="Genomic_DNA"/>
</dbReference>